<reference evidence="1 2" key="1">
    <citation type="journal article" date="2022" name="Plant J.">
        <title>Chromosome-level genome of Camellia lanceoleosa provides a valuable resource for understanding genome evolution and self-incompatibility.</title>
        <authorList>
            <person name="Gong W."/>
            <person name="Xiao S."/>
            <person name="Wang L."/>
            <person name="Liao Z."/>
            <person name="Chang Y."/>
            <person name="Mo W."/>
            <person name="Hu G."/>
            <person name="Li W."/>
            <person name="Zhao G."/>
            <person name="Zhu H."/>
            <person name="Hu X."/>
            <person name="Ji K."/>
            <person name="Xiang X."/>
            <person name="Song Q."/>
            <person name="Yuan D."/>
            <person name="Jin S."/>
            <person name="Zhang L."/>
        </authorList>
    </citation>
    <scope>NUCLEOTIDE SEQUENCE [LARGE SCALE GENOMIC DNA]</scope>
    <source>
        <strain evidence="1">SQ_2022a</strain>
    </source>
</reference>
<comment type="caution">
    <text evidence="1">The sequence shown here is derived from an EMBL/GenBank/DDBJ whole genome shotgun (WGS) entry which is preliminary data.</text>
</comment>
<proteinExistence type="predicted"/>
<evidence type="ECO:0000313" key="2">
    <source>
        <dbReference type="Proteomes" id="UP001060215"/>
    </source>
</evidence>
<evidence type="ECO:0000313" key="1">
    <source>
        <dbReference type="EMBL" id="KAI8026756.1"/>
    </source>
</evidence>
<protein>
    <submittedName>
        <fullName evidence="1">Threonine aspartase</fullName>
    </submittedName>
</protein>
<organism evidence="1 2">
    <name type="scientific">Camellia lanceoleosa</name>
    <dbReference type="NCBI Taxonomy" id="1840588"/>
    <lineage>
        <taxon>Eukaryota</taxon>
        <taxon>Viridiplantae</taxon>
        <taxon>Streptophyta</taxon>
        <taxon>Embryophyta</taxon>
        <taxon>Tracheophyta</taxon>
        <taxon>Spermatophyta</taxon>
        <taxon>Magnoliopsida</taxon>
        <taxon>eudicotyledons</taxon>
        <taxon>Gunneridae</taxon>
        <taxon>Pentapetalae</taxon>
        <taxon>asterids</taxon>
        <taxon>Ericales</taxon>
        <taxon>Theaceae</taxon>
        <taxon>Camellia</taxon>
    </lineage>
</organism>
<name>A0ACC0IRL5_9ERIC</name>
<accession>A0ACC0IRL5</accession>
<dbReference type="EMBL" id="CM045760">
    <property type="protein sequence ID" value="KAI8026756.1"/>
    <property type="molecule type" value="Genomic_DNA"/>
</dbReference>
<keyword evidence="2" id="KW-1185">Reference proteome</keyword>
<sequence length="88" mass="9402">MGIMVNLCRLNVPEDDCIMDSVGVFCVDTEGHIASGALSGGIALKLPETSPKLKAIEIAAAYNSLSFGMGYFGSYMERPKVSILRTTK</sequence>
<dbReference type="Proteomes" id="UP001060215">
    <property type="component" value="Chromosome 3"/>
</dbReference>
<gene>
    <name evidence="1" type="ORF">LOK49_LG02G00383</name>
</gene>